<keyword evidence="9" id="KW-1185">Reference proteome</keyword>
<feature type="modified residue" description="4-aspartylphosphate" evidence="4">
    <location>
        <position position="441"/>
    </location>
</feature>
<evidence type="ECO:0000313" key="8">
    <source>
        <dbReference type="EMBL" id="QDO98681.1"/>
    </source>
</evidence>
<dbReference type="InterPro" id="IPR004358">
    <property type="entry name" value="Sig_transdc_His_kin-like_C"/>
</dbReference>
<dbReference type="OrthoDB" id="9767435at2"/>
<keyword evidence="5" id="KW-0175">Coiled coil</keyword>
<evidence type="ECO:0000256" key="3">
    <source>
        <dbReference type="ARBA" id="ARBA00022553"/>
    </source>
</evidence>
<keyword evidence="3 4" id="KW-0597">Phosphoprotein</keyword>
<sequence>MTPDRPRLLYIDDDPGLSRLVQKEFERNGFTVELLTSGAAGVERLRTSNDVDVVALDHHMPDQLGLDTLHMISALPNPPPVVYVTGESEGRVAVAALKAGAADYVIKDASPEFLTLLRAAIDSALEGRRQKFLREQAEAEMRAARDRFEALANERAVLIREVNHRVSNSLQLIASLLQVQSAAQSDMKSAQTLLNAYKRVSAVARVHKRLYTNADVRFVDLADYLCGLVEDLRQSADQGSRMLQFLASQTRIGTDFAIPIGLIVTELVINAYKYAYPDGDGPIRVKAERTNDLITVQVQDDGIGVTEHDWRRGGGIGSKIVLAMVEKIGGAINIESGRSGACITITFTAVDPAPELDAVGDSLTSVLVIADSLVRGMATSDEARDEIEPPVLLLVEDDPLMRMVVAGNLEAAGFRVEEAGSGEEARAIWTRTGGVAAAIVDIGLPDCRGDQLASEFRASMPNLPIILATGYDEKVVAPGFVGSRYSRVLAKPYDDTALLGILGALGITGGTIPVSETGPALAPRVM</sequence>
<dbReference type="Gene3D" id="3.30.450.20">
    <property type="entry name" value="PAS domain"/>
    <property type="match status" value="1"/>
</dbReference>
<dbReference type="Gene3D" id="3.40.50.2300">
    <property type="match status" value="2"/>
</dbReference>
<dbReference type="SUPFAM" id="SSF55874">
    <property type="entry name" value="ATPase domain of HSP90 chaperone/DNA topoisomerase II/histidine kinase"/>
    <property type="match status" value="1"/>
</dbReference>
<feature type="modified residue" description="4-aspartylphosphate" evidence="4">
    <location>
        <position position="57"/>
    </location>
</feature>
<feature type="domain" description="Histidine kinase" evidence="6">
    <location>
        <begin position="161"/>
        <end position="351"/>
    </location>
</feature>
<name>A0A516H4M1_9PROT</name>
<evidence type="ECO:0000259" key="7">
    <source>
        <dbReference type="PROSITE" id="PS50110"/>
    </source>
</evidence>
<dbReference type="GO" id="GO:0004673">
    <property type="term" value="F:protein histidine kinase activity"/>
    <property type="evidence" value="ECO:0007669"/>
    <property type="project" value="UniProtKB-EC"/>
</dbReference>
<reference evidence="8 9" key="1">
    <citation type="submission" date="2019-07" db="EMBL/GenBank/DDBJ databases">
        <title>Genome sequencing for Ferrovibrio sp. K5.</title>
        <authorList>
            <person name="Park S.-J."/>
        </authorList>
    </citation>
    <scope>NUCLEOTIDE SEQUENCE [LARGE SCALE GENOMIC DNA]</scope>
    <source>
        <strain evidence="8 9">K5</strain>
    </source>
</reference>
<dbReference type="PANTHER" id="PTHR44591:SF3">
    <property type="entry name" value="RESPONSE REGULATORY DOMAIN-CONTAINING PROTEIN"/>
    <property type="match status" value="1"/>
</dbReference>
<accession>A0A516H4M1</accession>
<dbReference type="Proteomes" id="UP000317496">
    <property type="component" value="Chromosome"/>
</dbReference>
<evidence type="ECO:0000256" key="4">
    <source>
        <dbReference type="PROSITE-ProRule" id="PRU00169"/>
    </source>
</evidence>
<dbReference type="InterPro" id="IPR003594">
    <property type="entry name" value="HATPase_dom"/>
</dbReference>
<dbReference type="EC" id="2.7.13.3" evidence="2"/>
<dbReference type="InterPro" id="IPR011006">
    <property type="entry name" value="CheY-like_superfamily"/>
</dbReference>
<feature type="coiled-coil region" evidence="5">
    <location>
        <begin position="134"/>
        <end position="161"/>
    </location>
</feature>
<dbReference type="SUPFAM" id="SSF52172">
    <property type="entry name" value="CheY-like"/>
    <property type="match status" value="2"/>
</dbReference>
<protein>
    <recommendedName>
        <fullName evidence="2">histidine kinase</fullName>
        <ecNumber evidence="2">2.7.13.3</ecNumber>
    </recommendedName>
</protein>
<evidence type="ECO:0000259" key="6">
    <source>
        <dbReference type="PROSITE" id="PS50109"/>
    </source>
</evidence>
<comment type="catalytic activity">
    <reaction evidence="1">
        <text>ATP + protein L-histidine = ADP + protein N-phospho-L-histidine.</text>
        <dbReference type="EC" id="2.7.13.3"/>
    </reaction>
</comment>
<proteinExistence type="predicted"/>
<dbReference type="PROSITE" id="PS50109">
    <property type="entry name" value="HIS_KIN"/>
    <property type="match status" value="1"/>
</dbReference>
<dbReference type="GO" id="GO:0000160">
    <property type="term" value="P:phosphorelay signal transduction system"/>
    <property type="evidence" value="ECO:0007669"/>
    <property type="project" value="InterPro"/>
</dbReference>
<dbReference type="AlphaFoldDB" id="A0A516H4M1"/>
<evidence type="ECO:0000256" key="2">
    <source>
        <dbReference type="ARBA" id="ARBA00012438"/>
    </source>
</evidence>
<dbReference type="RefSeq" id="WP_144069662.1">
    <property type="nucleotide sequence ID" value="NZ_CP041636.1"/>
</dbReference>
<feature type="domain" description="Response regulatory" evidence="7">
    <location>
        <begin position="7"/>
        <end position="122"/>
    </location>
</feature>
<organism evidence="8 9">
    <name type="scientific">Ferrovibrio terrae</name>
    <dbReference type="NCBI Taxonomy" id="2594003"/>
    <lineage>
        <taxon>Bacteria</taxon>
        <taxon>Pseudomonadati</taxon>
        <taxon>Pseudomonadota</taxon>
        <taxon>Alphaproteobacteria</taxon>
        <taxon>Rhodospirillales</taxon>
        <taxon>Rhodospirillaceae</taxon>
        <taxon>Ferrovibrio</taxon>
    </lineage>
</organism>
<dbReference type="PROSITE" id="PS50110">
    <property type="entry name" value="RESPONSE_REGULATORY"/>
    <property type="match status" value="2"/>
</dbReference>
<dbReference type="Gene3D" id="3.30.565.10">
    <property type="entry name" value="Histidine kinase-like ATPase, C-terminal domain"/>
    <property type="match status" value="1"/>
</dbReference>
<dbReference type="Pfam" id="PF07568">
    <property type="entry name" value="HisKA_2"/>
    <property type="match status" value="1"/>
</dbReference>
<evidence type="ECO:0000256" key="5">
    <source>
        <dbReference type="SAM" id="Coils"/>
    </source>
</evidence>
<dbReference type="SMART" id="SM00387">
    <property type="entry name" value="HATPase_c"/>
    <property type="match status" value="1"/>
</dbReference>
<dbReference type="CDD" id="cd00156">
    <property type="entry name" value="REC"/>
    <property type="match status" value="1"/>
</dbReference>
<dbReference type="InterPro" id="IPR036890">
    <property type="entry name" value="HATPase_C_sf"/>
</dbReference>
<evidence type="ECO:0000313" key="9">
    <source>
        <dbReference type="Proteomes" id="UP000317496"/>
    </source>
</evidence>
<dbReference type="KEGG" id="fer:FNB15_15960"/>
<dbReference type="SMART" id="SM00448">
    <property type="entry name" value="REC"/>
    <property type="match status" value="2"/>
</dbReference>
<dbReference type="PANTHER" id="PTHR44591">
    <property type="entry name" value="STRESS RESPONSE REGULATOR PROTEIN 1"/>
    <property type="match status" value="1"/>
</dbReference>
<evidence type="ECO:0000256" key="1">
    <source>
        <dbReference type="ARBA" id="ARBA00000085"/>
    </source>
</evidence>
<dbReference type="Pfam" id="PF00072">
    <property type="entry name" value="Response_reg"/>
    <property type="match status" value="2"/>
</dbReference>
<feature type="domain" description="Response regulatory" evidence="7">
    <location>
        <begin position="391"/>
        <end position="506"/>
    </location>
</feature>
<dbReference type="InterPro" id="IPR001789">
    <property type="entry name" value="Sig_transdc_resp-reg_receiver"/>
</dbReference>
<gene>
    <name evidence="8" type="ORF">FNB15_15960</name>
</gene>
<dbReference type="EMBL" id="CP041636">
    <property type="protein sequence ID" value="QDO98681.1"/>
    <property type="molecule type" value="Genomic_DNA"/>
</dbReference>
<dbReference type="InterPro" id="IPR050595">
    <property type="entry name" value="Bact_response_regulator"/>
</dbReference>
<dbReference type="PRINTS" id="PR00344">
    <property type="entry name" value="BCTRLSENSOR"/>
</dbReference>
<dbReference type="InterPro" id="IPR005467">
    <property type="entry name" value="His_kinase_dom"/>
</dbReference>
<dbReference type="Pfam" id="PF02518">
    <property type="entry name" value="HATPase_c"/>
    <property type="match status" value="1"/>
</dbReference>
<dbReference type="InterPro" id="IPR011495">
    <property type="entry name" value="Sig_transdc_His_kin_sub2_dim/P"/>
</dbReference>